<organism evidence="1 2">
    <name type="scientific">Acinetobacter nectaris CIP 110549</name>
    <dbReference type="NCBI Taxonomy" id="1392540"/>
    <lineage>
        <taxon>Bacteria</taxon>
        <taxon>Pseudomonadati</taxon>
        <taxon>Pseudomonadota</taxon>
        <taxon>Gammaproteobacteria</taxon>
        <taxon>Moraxellales</taxon>
        <taxon>Moraxellaceae</taxon>
        <taxon>Acinetobacter</taxon>
    </lineage>
</organism>
<gene>
    <name evidence="1" type="ORF">P256_01502</name>
</gene>
<dbReference type="InterPro" id="IPR021330">
    <property type="entry name" value="DUF2939"/>
</dbReference>
<sequence length="183" mass="21160">MFLIRLKKIAILFCLLCFGYLYFSPYVMFYELQHAIGQGNYNAIFQSMSLPDLQQNMESQIDTDLMYQLSREGTGDNNFANLGSMIASSYTYNLVKQVLTPQNIALLMMGHYLTNRDVIDHQFSFFQAQIPTTTDVLYEKHYDSLNQFSVCVQNGDQDEPVYFHFARDGLAWKLKAVNLPRIS</sequence>
<dbReference type="RefSeq" id="WP_023273124.1">
    <property type="nucleotide sequence ID" value="NZ_KI530723.1"/>
</dbReference>
<dbReference type="OrthoDB" id="5739641at2"/>
<comment type="caution">
    <text evidence="1">The sequence shown here is derived from an EMBL/GenBank/DDBJ whole genome shotgun (WGS) entry which is preliminary data.</text>
</comment>
<dbReference type="STRING" id="1392540.P256_01502"/>
<evidence type="ECO:0000313" key="2">
    <source>
        <dbReference type="Proteomes" id="UP000023785"/>
    </source>
</evidence>
<dbReference type="PATRIC" id="fig|1392540.3.peg.1453"/>
<evidence type="ECO:0008006" key="3">
    <source>
        <dbReference type="Google" id="ProtNLM"/>
    </source>
</evidence>
<protein>
    <recommendedName>
        <fullName evidence="3">DUF2939 domain-containing protein</fullName>
    </recommendedName>
</protein>
<keyword evidence="2" id="KW-1185">Reference proteome</keyword>
<dbReference type="EMBL" id="AYER01000006">
    <property type="protein sequence ID" value="ESK38685.1"/>
    <property type="molecule type" value="Genomic_DNA"/>
</dbReference>
<reference evidence="1 2" key="1">
    <citation type="submission" date="2013-10" db="EMBL/GenBank/DDBJ databases">
        <title>The Genome Sequence of Acinetobacter nectaris CIP 110549.</title>
        <authorList>
            <consortium name="The Broad Institute Genomics Platform"/>
            <consortium name="The Broad Institute Genome Sequencing Center for Infectious Disease"/>
            <person name="Cerqueira G."/>
            <person name="Feldgarden M."/>
            <person name="Courvalin P."/>
            <person name="Grillot-Courvalin C."/>
            <person name="Clermont D."/>
            <person name="Rocha E."/>
            <person name="Yoon E.-J."/>
            <person name="Nemec A."/>
            <person name="Young S.K."/>
            <person name="Zeng Q."/>
            <person name="Gargeya S."/>
            <person name="Fitzgerald M."/>
            <person name="Abouelleil A."/>
            <person name="Alvarado L."/>
            <person name="Berlin A.M."/>
            <person name="Chapman S.B."/>
            <person name="Gainer-Dewar J."/>
            <person name="Goldberg J."/>
            <person name="Gnerre S."/>
            <person name="Griggs A."/>
            <person name="Gujja S."/>
            <person name="Hansen M."/>
            <person name="Howarth C."/>
            <person name="Imamovic A."/>
            <person name="Ireland A."/>
            <person name="Larimer J."/>
            <person name="McCowan C."/>
            <person name="Murphy C."/>
            <person name="Pearson M."/>
            <person name="Poon T.W."/>
            <person name="Priest M."/>
            <person name="Roberts A."/>
            <person name="Saif S."/>
            <person name="Shea T."/>
            <person name="Sykes S."/>
            <person name="Wortman J."/>
            <person name="Nusbaum C."/>
            <person name="Birren B."/>
        </authorList>
    </citation>
    <scope>NUCLEOTIDE SEQUENCE [LARGE SCALE GENOMIC DNA]</scope>
    <source>
        <strain evidence="1 2">CIP 110549</strain>
    </source>
</reference>
<evidence type="ECO:0000313" key="1">
    <source>
        <dbReference type="EMBL" id="ESK38685.1"/>
    </source>
</evidence>
<dbReference type="Pfam" id="PF11159">
    <property type="entry name" value="DUF2939"/>
    <property type="match status" value="1"/>
</dbReference>
<dbReference type="AlphaFoldDB" id="V2TRI9"/>
<dbReference type="Proteomes" id="UP000023785">
    <property type="component" value="Unassembled WGS sequence"/>
</dbReference>
<name>V2TRI9_9GAMM</name>
<proteinExistence type="predicted"/>
<accession>V2TRI9</accession>
<dbReference type="HOGENOM" id="CLU_089890_1_0_6"/>